<feature type="transmembrane region" description="Helical" evidence="1">
    <location>
        <begin position="264"/>
        <end position="282"/>
    </location>
</feature>
<feature type="transmembrane region" description="Helical" evidence="1">
    <location>
        <begin position="341"/>
        <end position="360"/>
    </location>
</feature>
<comment type="caution">
    <text evidence="2">The sequence shown here is derived from an EMBL/GenBank/DDBJ whole genome shotgun (WGS) entry which is preliminary data.</text>
</comment>
<keyword evidence="1" id="KW-1133">Transmembrane helix</keyword>
<evidence type="ECO:0008006" key="4">
    <source>
        <dbReference type="Google" id="ProtNLM"/>
    </source>
</evidence>
<keyword evidence="1" id="KW-0812">Transmembrane</keyword>
<organism evidence="2 3">
    <name type="scientific">Rhodopila globiformis</name>
    <name type="common">Rhodopseudomonas globiformis</name>
    <dbReference type="NCBI Taxonomy" id="1071"/>
    <lineage>
        <taxon>Bacteria</taxon>
        <taxon>Pseudomonadati</taxon>
        <taxon>Pseudomonadota</taxon>
        <taxon>Alphaproteobacteria</taxon>
        <taxon>Acetobacterales</taxon>
        <taxon>Acetobacteraceae</taxon>
        <taxon>Rhodopila</taxon>
    </lineage>
</organism>
<feature type="transmembrane region" description="Helical" evidence="1">
    <location>
        <begin position="36"/>
        <end position="53"/>
    </location>
</feature>
<dbReference type="GO" id="GO:0005886">
    <property type="term" value="C:plasma membrane"/>
    <property type="evidence" value="ECO:0007669"/>
    <property type="project" value="InterPro"/>
</dbReference>
<feature type="transmembrane region" description="Helical" evidence="1">
    <location>
        <begin position="288"/>
        <end position="304"/>
    </location>
</feature>
<dbReference type="InterPro" id="IPR006726">
    <property type="entry name" value="PHBA_efflux_AaeB/fusaric-R"/>
</dbReference>
<feature type="transmembrane region" description="Helical" evidence="1">
    <location>
        <begin position="311"/>
        <end position="329"/>
    </location>
</feature>
<evidence type="ECO:0000256" key="1">
    <source>
        <dbReference type="SAM" id="Phobius"/>
    </source>
</evidence>
<keyword evidence="1" id="KW-0472">Membrane</keyword>
<gene>
    <name evidence="2" type="ORF">CCS01_07995</name>
</gene>
<keyword evidence="3" id="KW-1185">Reference proteome</keyword>
<protein>
    <recommendedName>
        <fullName evidence="4">FUSC family protein</fullName>
    </recommendedName>
</protein>
<dbReference type="GO" id="GO:0022857">
    <property type="term" value="F:transmembrane transporter activity"/>
    <property type="evidence" value="ECO:0007669"/>
    <property type="project" value="InterPro"/>
</dbReference>
<dbReference type="RefSeq" id="WP_104518326.1">
    <property type="nucleotide sequence ID" value="NZ_NHRY01000075.1"/>
</dbReference>
<evidence type="ECO:0000313" key="2">
    <source>
        <dbReference type="EMBL" id="PPQ35281.1"/>
    </source>
</evidence>
<dbReference type="OrthoDB" id="7374648at2"/>
<feature type="transmembrane region" description="Helical" evidence="1">
    <location>
        <begin position="84"/>
        <end position="102"/>
    </location>
</feature>
<dbReference type="Pfam" id="PF04632">
    <property type="entry name" value="FUSC"/>
    <property type="match status" value="1"/>
</dbReference>
<dbReference type="EMBL" id="NHRY01000075">
    <property type="protein sequence ID" value="PPQ35281.1"/>
    <property type="molecule type" value="Genomic_DNA"/>
</dbReference>
<name>A0A2S6NK13_RHOGL</name>
<sequence>MSGPFAAAVRVTREAGVALRQELAELHLLSDRGPRCTMTAVSVALAVMLALMLRLQDAWWAGISGFVSMQATAPASLQRGVLRIMGTFVGAGASVLLSPWLAGDPPTLALVLFAVSTLGVLGLLVSPHGYAWLLGAMTADMVLVALLNDPPSAMGVAANRIAEVVTGTVVAVCVALALAPEADTAAAAPPPGWGDLLGMQWGTVQFALRAGAGAMLVPLVWNWLDLPSLSQAAVTVTAVMAVPRLSADDAANQQMVTERALQRVLGCLLGGIAGLACVALSLDSVLPWLLLLAGGVWVCAHIQASVRGIGYVGTQAAVVFILTLVQGPGPPQSILPGIGRFAGVTGGLLILLAVSALTAPSTNAPAAVRR</sequence>
<proteinExistence type="predicted"/>
<evidence type="ECO:0000313" key="3">
    <source>
        <dbReference type="Proteomes" id="UP000239724"/>
    </source>
</evidence>
<reference evidence="2 3" key="1">
    <citation type="journal article" date="2018" name="Arch. Microbiol.">
        <title>New insights into the metabolic potential of the phototrophic purple bacterium Rhodopila globiformis DSM 161(T) from its draft genome sequence and evidence for a vanadium-dependent nitrogenase.</title>
        <authorList>
            <person name="Imhoff J.F."/>
            <person name="Rahn T."/>
            <person name="Kunzel S."/>
            <person name="Neulinger S.C."/>
        </authorList>
    </citation>
    <scope>NUCLEOTIDE SEQUENCE [LARGE SCALE GENOMIC DNA]</scope>
    <source>
        <strain evidence="2 3">DSM 161</strain>
    </source>
</reference>
<dbReference type="Proteomes" id="UP000239724">
    <property type="component" value="Unassembled WGS sequence"/>
</dbReference>
<feature type="transmembrane region" description="Helical" evidence="1">
    <location>
        <begin position="108"/>
        <end position="125"/>
    </location>
</feature>
<accession>A0A2S6NK13</accession>
<dbReference type="AlphaFoldDB" id="A0A2S6NK13"/>